<comment type="caution">
    <text evidence="2">The sequence shown here is derived from an EMBL/GenBank/DDBJ whole genome shotgun (WGS) entry which is preliminary data.</text>
</comment>
<dbReference type="Pfam" id="PF05331">
    <property type="entry name" value="DUF742"/>
    <property type="match status" value="1"/>
</dbReference>
<dbReference type="InterPro" id="IPR007995">
    <property type="entry name" value="DUF742"/>
</dbReference>
<proteinExistence type="predicted"/>
<gene>
    <name evidence="2" type="ORF">ACFPM7_17535</name>
</gene>
<keyword evidence="3" id="KW-1185">Reference proteome</keyword>
<evidence type="ECO:0000313" key="3">
    <source>
        <dbReference type="Proteomes" id="UP001596157"/>
    </source>
</evidence>
<protein>
    <submittedName>
        <fullName evidence="2">DUF742 domain-containing protein</fullName>
    </submittedName>
</protein>
<dbReference type="RefSeq" id="WP_378248714.1">
    <property type="nucleotide sequence ID" value="NZ_JBHSKF010000009.1"/>
</dbReference>
<feature type="region of interest" description="Disordered" evidence="1">
    <location>
        <begin position="1"/>
        <end position="90"/>
    </location>
</feature>
<dbReference type="EMBL" id="JBHSKF010000009">
    <property type="protein sequence ID" value="MFC5288860.1"/>
    <property type="molecule type" value="Genomic_DNA"/>
</dbReference>
<reference evidence="3" key="1">
    <citation type="journal article" date="2019" name="Int. J. Syst. Evol. Microbiol.">
        <title>The Global Catalogue of Microorganisms (GCM) 10K type strain sequencing project: providing services to taxonomists for standard genome sequencing and annotation.</title>
        <authorList>
            <consortium name="The Broad Institute Genomics Platform"/>
            <consortium name="The Broad Institute Genome Sequencing Center for Infectious Disease"/>
            <person name="Wu L."/>
            <person name="Ma J."/>
        </authorList>
    </citation>
    <scope>NUCLEOTIDE SEQUENCE [LARGE SCALE GENOMIC DNA]</scope>
    <source>
        <strain evidence="3">CCUG 59778</strain>
    </source>
</reference>
<sequence length="233" mass="25036">MQKTVGARNTRRARETPEVGRTGARFGPPGRWRIEPAGDEPEPDAPADDSPIGLTGARFGGAARKRRRAKAPRPTESAEPTTESAPAPVAVPVARTESAAQWWDADTPVDPDDDHWSEEYSDWLTRPESHALVRPYAWTGGRTRADGDLAVEALVHTERGCARPSWELRAITELCVRPKSVAEVAALMAVPLGVARVLIADLAAEGAVRVHGVAGGAPDLAVMNRVLIGLRRL</sequence>
<dbReference type="PANTHER" id="PTHR36221:SF1">
    <property type="entry name" value="DUF742 DOMAIN-CONTAINING PROTEIN"/>
    <property type="match status" value="1"/>
</dbReference>
<dbReference type="PANTHER" id="PTHR36221">
    <property type="entry name" value="DUF742 DOMAIN-CONTAINING PROTEIN"/>
    <property type="match status" value="1"/>
</dbReference>
<organism evidence="2 3">
    <name type="scientific">Actinokineospora guangxiensis</name>
    <dbReference type="NCBI Taxonomy" id="1490288"/>
    <lineage>
        <taxon>Bacteria</taxon>
        <taxon>Bacillati</taxon>
        <taxon>Actinomycetota</taxon>
        <taxon>Actinomycetes</taxon>
        <taxon>Pseudonocardiales</taxon>
        <taxon>Pseudonocardiaceae</taxon>
        <taxon>Actinokineospora</taxon>
    </lineage>
</organism>
<feature type="compositionally biased region" description="Low complexity" evidence="1">
    <location>
        <begin position="72"/>
        <end position="90"/>
    </location>
</feature>
<feature type="compositionally biased region" description="Acidic residues" evidence="1">
    <location>
        <begin position="37"/>
        <end position="47"/>
    </location>
</feature>
<evidence type="ECO:0000256" key="1">
    <source>
        <dbReference type="SAM" id="MobiDB-lite"/>
    </source>
</evidence>
<accession>A0ABW0ETJ4</accession>
<dbReference type="Proteomes" id="UP001596157">
    <property type="component" value="Unassembled WGS sequence"/>
</dbReference>
<evidence type="ECO:0000313" key="2">
    <source>
        <dbReference type="EMBL" id="MFC5288860.1"/>
    </source>
</evidence>
<name>A0ABW0ETJ4_9PSEU</name>